<dbReference type="Proteomes" id="UP000659904">
    <property type="component" value="Unassembled WGS sequence"/>
</dbReference>
<organism evidence="2 3">
    <name type="scientific">Catellatospora citrea</name>
    <dbReference type="NCBI Taxonomy" id="53366"/>
    <lineage>
        <taxon>Bacteria</taxon>
        <taxon>Bacillati</taxon>
        <taxon>Actinomycetota</taxon>
        <taxon>Actinomycetes</taxon>
        <taxon>Micromonosporales</taxon>
        <taxon>Micromonosporaceae</taxon>
        <taxon>Catellatospora</taxon>
    </lineage>
</organism>
<dbReference type="AlphaFoldDB" id="A0A8J3P4G1"/>
<feature type="compositionally biased region" description="Low complexity" evidence="1">
    <location>
        <begin position="14"/>
        <end position="23"/>
    </location>
</feature>
<name>A0A8J3P4G1_9ACTN</name>
<evidence type="ECO:0000313" key="2">
    <source>
        <dbReference type="EMBL" id="GIG01151.1"/>
    </source>
</evidence>
<protein>
    <submittedName>
        <fullName evidence="2">Uncharacterized protein</fullName>
    </submittedName>
</protein>
<sequence length="242" mass="26996">MFASDRYDWPSAVSPPRSTTSSRGPAHWQIALPGVRGADAEQLLDDLAALPRYESAVTCDAVELEFSDPNFGYVREGVDRRGRFAASGDSLELHLTFVNRVVDRYRNLVTLCEQKALRWNGLNGEDSGATFAGGPILIHVSREIDDLDMFADELTSCREPFRLWSDVTTTQHGREIAAVDLHVGQPLQFDIGKHWMRIYLREGYCGNTIARLISNLQHRFDGALRLADPALERAVQGPLAAR</sequence>
<dbReference type="Pfam" id="PF25924">
    <property type="entry name" value="MJECL33"/>
    <property type="match status" value="1"/>
</dbReference>
<proteinExistence type="predicted"/>
<keyword evidence="3" id="KW-1185">Reference proteome</keyword>
<comment type="caution">
    <text evidence="2">The sequence shown here is derived from an EMBL/GenBank/DDBJ whole genome shotgun (WGS) entry which is preliminary data.</text>
</comment>
<evidence type="ECO:0000256" key="1">
    <source>
        <dbReference type="SAM" id="MobiDB-lite"/>
    </source>
</evidence>
<dbReference type="InterPro" id="IPR058966">
    <property type="entry name" value="MJECL33-like"/>
</dbReference>
<dbReference type="EMBL" id="BONH01000035">
    <property type="protein sequence ID" value="GIG01151.1"/>
    <property type="molecule type" value="Genomic_DNA"/>
</dbReference>
<feature type="region of interest" description="Disordered" evidence="1">
    <location>
        <begin position="1"/>
        <end position="25"/>
    </location>
</feature>
<accession>A0A8J3P4G1</accession>
<reference evidence="2 3" key="1">
    <citation type="submission" date="2021-01" db="EMBL/GenBank/DDBJ databases">
        <title>Whole genome shotgun sequence of Catellatospora citrea NBRC 14495.</title>
        <authorList>
            <person name="Komaki H."/>
            <person name="Tamura T."/>
        </authorList>
    </citation>
    <scope>NUCLEOTIDE SEQUENCE [LARGE SCALE GENOMIC DNA]</scope>
    <source>
        <strain evidence="2 3">NBRC 14495</strain>
    </source>
</reference>
<gene>
    <name evidence="2" type="ORF">Cci01nite_62440</name>
</gene>
<evidence type="ECO:0000313" key="3">
    <source>
        <dbReference type="Proteomes" id="UP000659904"/>
    </source>
</evidence>